<evidence type="ECO:0000259" key="1">
    <source>
        <dbReference type="Pfam" id="PF14417"/>
    </source>
</evidence>
<evidence type="ECO:0000313" key="2">
    <source>
        <dbReference type="EMBL" id="GII26575.1"/>
    </source>
</evidence>
<dbReference type="NCBIfam" id="NF041045">
    <property type="entry name" value="RsbA_anti_sig"/>
    <property type="match status" value="1"/>
</dbReference>
<dbReference type="Pfam" id="PF14417">
    <property type="entry name" value="MEDS"/>
    <property type="match status" value="1"/>
</dbReference>
<dbReference type="InterPro" id="IPR025847">
    <property type="entry name" value="MEDS_domain"/>
</dbReference>
<dbReference type="InterPro" id="IPR047718">
    <property type="entry name" value="RsbA-like_anti_sig"/>
</dbReference>
<accession>A0A8J3TG80</accession>
<comment type="caution">
    <text evidence="2">The sequence shown here is derived from an EMBL/GenBank/DDBJ whole genome shotgun (WGS) entry which is preliminary data.</text>
</comment>
<dbReference type="InterPro" id="IPR036890">
    <property type="entry name" value="HATPase_C_sf"/>
</dbReference>
<feature type="domain" description="MEDS" evidence="1">
    <location>
        <begin position="6"/>
        <end position="149"/>
    </location>
</feature>
<protein>
    <recommendedName>
        <fullName evidence="1">MEDS domain-containing protein</fullName>
    </recommendedName>
</protein>
<keyword evidence="3" id="KW-1185">Reference proteome</keyword>
<name>A0A8J3TG80_9ACTN</name>
<dbReference type="RefSeq" id="WP_203950698.1">
    <property type="nucleotide sequence ID" value="NZ_BOOO01000001.1"/>
</dbReference>
<reference evidence="2 3" key="1">
    <citation type="submission" date="2021-01" db="EMBL/GenBank/DDBJ databases">
        <title>Whole genome shotgun sequence of Planotetraspora mira NBRC 15435.</title>
        <authorList>
            <person name="Komaki H."/>
            <person name="Tamura T."/>
        </authorList>
    </citation>
    <scope>NUCLEOTIDE SEQUENCE [LARGE SCALE GENOMIC DNA]</scope>
    <source>
        <strain evidence="2 3">NBRC 15435</strain>
    </source>
</reference>
<dbReference type="Gene3D" id="3.30.565.10">
    <property type="entry name" value="Histidine kinase-like ATPase, C-terminal domain"/>
    <property type="match status" value="1"/>
</dbReference>
<gene>
    <name evidence="2" type="ORF">Pmi06nite_00170</name>
</gene>
<sequence>MEQMIHQASLYGSDQEFLEMAVPFVRDGLANGEPVLVTTTSGNLELLGEALGEDASRVDHAETAYYGRRTAQRATAFTRYWRRNSGHRRVRILAEPVWQGKSARDVLAWKRMESGLNVLLDDTGIWMICPYDTRSVGAGIAEDALRTHPSVSADGRTAQPSATYADPHDFIGRCDAAPLAAPPAGSVSAPLDEINDVRRFVAEEARRRGLAEESASLLAVAAHEAARYLGTPLTAGIWESFGAVVCDLRRPGKAISDPLVGFRPPGPIERAEDGLWLARQVCDHVDVRSDATGCTIRLQAAGPRLQTG</sequence>
<evidence type="ECO:0000313" key="3">
    <source>
        <dbReference type="Proteomes" id="UP000650628"/>
    </source>
</evidence>
<dbReference type="AlphaFoldDB" id="A0A8J3TG80"/>
<proteinExistence type="predicted"/>
<organism evidence="2 3">
    <name type="scientific">Planotetraspora mira</name>
    <dbReference type="NCBI Taxonomy" id="58121"/>
    <lineage>
        <taxon>Bacteria</taxon>
        <taxon>Bacillati</taxon>
        <taxon>Actinomycetota</taxon>
        <taxon>Actinomycetes</taxon>
        <taxon>Streptosporangiales</taxon>
        <taxon>Streptosporangiaceae</taxon>
        <taxon>Planotetraspora</taxon>
    </lineage>
</organism>
<dbReference type="EMBL" id="BOOO01000001">
    <property type="protein sequence ID" value="GII26575.1"/>
    <property type="molecule type" value="Genomic_DNA"/>
</dbReference>
<dbReference type="Proteomes" id="UP000650628">
    <property type="component" value="Unassembled WGS sequence"/>
</dbReference>